<dbReference type="PROSITE" id="PS00108">
    <property type="entry name" value="PROTEIN_KINASE_ST"/>
    <property type="match status" value="1"/>
</dbReference>
<evidence type="ECO:0000256" key="6">
    <source>
        <dbReference type="ARBA" id="ARBA00022840"/>
    </source>
</evidence>
<dbReference type="SMART" id="SM00220">
    <property type="entry name" value="S_TKc"/>
    <property type="match status" value="1"/>
</dbReference>
<proteinExistence type="predicted"/>
<keyword evidence="5 11" id="KW-0418">Kinase</keyword>
<feature type="compositionally biased region" description="Basic and acidic residues" evidence="8">
    <location>
        <begin position="255"/>
        <end position="269"/>
    </location>
</feature>
<evidence type="ECO:0000256" key="5">
    <source>
        <dbReference type="ARBA" id="ARBA00022777"/>
    </source>
</evidence>
<dbReference type="PROSITE" id="PS50011">
    <property type="entry name" value="PROTEIN_KINASE_DOM"/>
    <property type="match status" value="1"/>
</dbReference>
<dbReference type="InterPro" id="IPR017441">
    <property type="entry name" value="Protein_kinase_ATP_BS"/>
</dbReference>
<keyword evidence="9" id="KW-0472">Membrane</keyword>
<dbReference type="SUPFAM" id="SSF56112">
    <property type="entry name" value="Protein kinase-like (PK-like)"/>
    <property type="match status" value="1"/>
</dbReference>
<dbReference type="GO" id="GO:0004674">
    <property type="term" value="F:protein serine/threonine kinase activity"/>
    <property type="evidence" value="ECO:0007669"/>
    <property type="project" value="UniProtKB-KW"/>
</dbReference>
<evidence type="ECO:0000256" key="4">
    <source>
        <dbReference type="ARBA" id="ARBA00022741"/>
    </source>
</evidence>
<comment type="caution">
    <text evidence="11">The sequence shown here is derived from an EMBL/GenBank/DDBJ whole genome shotgun (WGS) entry which is preliminary data.</text>
</comment>
<dbReference type="AlphaFoldDB" id="A0A3M8SBS8"/>
<dbReference type="Pfam" id="PF00069">
    <property type="entry name" value="Pkinase"/>
    <property type="match status" value="1"/>
</dbReference>
<keyword evidence="6 7" id="KW-0067">ATP-binding</keyword>
<keyword evidence="12" id="KW-1185">Reference proteome</keyword>
<feature type="transmembrane region" description="Helical" evidence="9">
    <location>
        <begin position="315"/>
        <end position="336"/>
    </location>
</feature>
<dbReference type="InterPro" id="IPR008271">
    <property type="entry name" value="Ser/Thr_kinase_AS"/>
</dbReference>
<gene>
    <name evidence="11" type="ORF">EEJ42_48770</name>
</gene>
<accession>A0A3M8SBS8</accession>
<keyword evidence="2 11" id="KW-0723">Serine/threonine-protein kinase</keyword>
<evidence type="ECO:0000256" key="2">
    <source>
        <dbReference type="ARBA" id="ARBA00022527"/>
    </source>
</evidence>
<keyword evidence="9" id="KW-1133">Transmembrane helix</keyword>
<reference evidence="11 12" key="1">
    <citation type="submission" date="2018-11" db="EMBL/GenBank/DDBJ databases">
        <title>The Potential of Streptomyces as Biocontrol Agents against the Tomato grey mould, Botrytis cinerea (Gray mold) Frontiers in Microbiology.</title>
        <authorList>
            <person name="Li D."/>
        </authorList>
    </citation>
    <scope>NUCLEOTIDE SEQUENCE [LARGE SCALE GENOMIC DNA]</scope>
    <source>
        <strain evidence="11 12">NEAU-LD23</strain>
    </source>
</reference>
<feature type="region of interest" description="Disordered" evidence="8">
    <location>
        <begin position="255"/>
        <end position="312"/>
    </location>
</feature>
<evidence type="ECO:0000256" key="1">
    <source>
        <dbReference type="ARBA" id="ARBA00012513"/>
    </source>
</evidence>
<evidence type="ECO:0000256" key="3">
    <source>
        <dbReference type="ARBA" id="ARBA00022679"/>
    </source>
</evidence>
<dbReference type="PANTHER" id="PTHR43289">
    <property type="entry name" value="MITOGEN-ACTIVATED PROTEIN KINASE KINASE KINASE 20-RELATED"/>
    <property type="match status" value="1"/>
</dbReference>
<keyword evidence="3" id="KW-0808">Transferase</keyword>
<evidence type="ECO:0000259" key="10">
    <source>
        <dbReference type="PROSITE" id="PS50011"/>
    </source>
</evidence>
<dbReference type="Gene3D" id="1.10.510.10">
    <property type="entry name" value="Transferase(Phosphotransferase) domain 1"/>
    <property type="match status" value="1"/>
</dbReference>
<evidence type="ECO:0000313" key="11">
    <source>
        <dbReference type="EMBL" id="RNF78679.1"/>
    </source>
</evidence>
<evidence type="ECO:0000313" key="12">
    <source>
        <dbReference type="Proteomes" id="UP000275401"/>
    </source>
</evidence>
<evidence type="ECO:0000256" key="7">
    <source>
        <dbReference type="PROSITE-ProRule" id="PRU10141"/>
    </source>
</evidence>
<organism evidence="11 12">
    <name type="scientific">Streptomyces botrytidirepellens</name>
    <dbReference type="NCBI Taxonomy" id="2486417"/>
    <lineage>
        <taxon>Bacteria</taxon>
        <taxon>Bacillati</taxon>
        <taxon>Actinomycetota</taxon>
        <taxon>Actinomycetes</taxon>
        <taxon>Kitasatosporales</taxon>
        <taxon>Streptomycetaceae</taxon>
        <taxon>Streptomyces</taxon>
    </lineage>
</organism>
<dbReference type="PROSITE" id="PS00107">
    <property type="entry name" value="PROTEIN_KINASE_ATP"/>
    <property type="match status" value="1"/>
</dbReference>
<dbReference type="Gene3D" id="3.30.200.20">
    <property type="entry name" value="Phosphorylase Kinase, domain 1"/>
    <property type="match status" value="1"/>
</dbReference>
<dbReference type="Proteomes" id="UP000275401">
    <property type="component" value="Unassembled WGS sequence"/>
</dbReference>
<dbReference type="PANTHER" id="PTHR43289:SF6">
    <property type="entry name" value="SERINE_THREONINE-PROTEIN KINASE NEKL-3"/>
    <property type="match status" value="1"/>
</dbReference>
<feature type="binding site" evidence="7">
    <location>
        <position position="42"/>
    </location>
    <ligand>
        <name>ATP</name>
        <dbReference type="ChEBI" id="CHEBI:30616"/>
    </ligand>
</feature>
<sequence>MVSDKGPLVADRYRLTERIGSGGMGTVWRAEDHVLGRQVALKRIHAPHHLSDDELSTLYERTRREARSAARITHPNVVVVHDVVDDDEGLPCIVMEYVPSTTLGALLKERGTVLPQEAARIGLGMVAALRAAHAAGVLHRDVKPGNVLLGADDQIVLTDFGIAVTSGTSTLTRTGEMIGSIEYMAPERVRGRKPGPFSDLWALGATLYQAVEGQPPFRRDTAIETAYANAVDPLPPLRHAGPLAPLIEALLAKEPDERPSAEETERELKSVVAEEPTRGRAPRQDVPVPAAAPPPSGTVATPERTGGGPRKRRRVVWSAAAVALTILAVAGATYMWPDGGGQRGGGEAKPSASAPPPVPRGYHLVEEKKLGVSFPVPNGWKPRDRTGDGVKYIDPSGLVEITIGTVDPAGPSPVAHFRDIEANTKKNYDVYRRLRLDRTTFRGQPAAIWECTFDGRVRTFRAIDLGFGREGGKEYDVYLSAPDEQWDTYRPVFDKVKEGLRTH</sequence>
<keyword evidence="4 7" id="KW-0547">Nucleotide-binding</keyword>
<keyword evidence="9" id="KW-0812">Transmembrane</keyword>
<dbReference type="EC" id="2.7.11.1" evidence="1"/>
<name>A0A3M8SBS8_9ACTN</name>
<feature type="domain" description="Protein kinase" evidence="10">
    <location>
        <begin position="13"/>
        <end position="272"/>
    </location>
</feature>
<feature type="region of interest" description="Disordered" evidence="8">
    <location>
        <begin position="340"/>
        <end position="361"/>
    </location>
</feature>
<evidence type="ECO:0000256" key="9">
    <source>
        <dbReference type="SAM" id="Phobius"/>
    </source>
</evidence>
<evidence type="ECO:0000256" key="8">
    <source>
        <dbReference type="SAM" id="MobiDB-lite"/>
    </source>
</evidence>
<dbReference type="EMBL" id="RIBZ01000880">
    <property type="protein sequence ID" value="RNF78679.1"/>
    <property type="molecule type" value="Genomic_DNA"/>
</dbReference>
<dbReference type="InterPro" id="IPR000719">
    <property type="entry name" value="Prot_kinase_dom"/>
</dbReference>
<dbReference type="InterPro" id="IPR011009">
    <property type="entry name" value="Kinase-like_dom_sf"/>
</dbReference>
<dbReference type="GO" id="GO:0005524">
    <property type="term" value="F:ATP binding"/>
    <property type="evidence" value="ECO:0007669"/>
    <property type="project" value="UniProtKB-UniRule"/>
</dbReference>
<protein>
    <recommendedName>
        <fullName evidence="1">non-specific serine/threonine protein kinase</fullName>
        <ecNumber evidence="1">2.7.11.1</ecNumber>
    </recommendedName>
</protein>
<dbReference type="CDD" id="cd14014">
    <property type="entry name" value="STKc_PknB_like"/>
    <property type="match status" value="1"/>
</dbReference>